<dbReference type="AlphaFoldDB" id="A0A0F9E339"/>
<name>A0A0F9E339_9ZZZZ</name>
<comment type="caution">
    <text evidence="1">The sequence shown here is derived from an EMBL/GenBank/DDBJ whole genome shotgun (WGS) entry which is preliminary data.</text>
</comment>
<organism evidence="1">
    <name type="scientific">marine sediment metagenome</name>
    <dbReference type="NCBI Taxonomy" id="412755"/>
    <lineage>
        <taxon>unclassified sequences</taxon>
        <taxon>metagenomes</taxon>
        <taxon>ecological metagenomes</taxon>
    </lineage>
</organism>
<reference evidence="1" key="1">
    <citation type="journal article" date="2015" name="Nature">
        <title>Complex archaea that bridge the gap between prokaryotes and eukaryotes.</title>
        <authorList>
            <person name="Spang A."/>
            <person name="Saw J.H."/>
            <person name="Jorgensen S.L."/>
            <person name="Zaremba-Niedzwiedzka K."/>
            <person name="Martijn J."/>
            <person name="Lind A.E."/>
            <person name="van Eijk R."/>
            <person name="Schleper C."/>
            <person name="Guy L."/>
            <person name="Ettema T.J."/>
        </authorList>
    </citation>
    <scope>NUCLEOTIDE SEQUENCE</scope>
</reference>
<sequence>MTIQSTHASKLHTRCQKSEYVQPSETETFETVVANIRTTAIAQNEDELEKLLYQLDEAKIDRDDNAFEKRQIKNTLLNQIEDALDGNNRAYKLIVRTCDQL</sequence>
<evidence type="ECO:0000313" key="1">
    <source>
        <dbReference type="EMBL" id="KKL68448.1"/>
    </source>
</evidence>
<protein>
    <submittedName>
        <fullName evidence="1">Uncharacterized protein</fullName>
    </submittedName>
</protein>
<dbReference type="EMBL" id="LAZR01026528">
    <property type="protein sequence ID" value="KKL68448.1"/>
    <property type="molecule type" value="Genomic_DNA"/>
</dbReference>
<proteinExistence type="predicted"/>
<accession>A0A0F9E339</accession>
<gene>
    <name evidence="1" type="ORF">LCGC14_2124900</name>
</gene>